<protein>
    <submittedName>
        <fullName evidence="1">Uncharacterized protein</fullName>
    </submittedName>
</protein>
<dbReference type="EMBL" id="CM044701">
    <property type="protein sequence ID" value="KAI5684515.1"/>
    <property type="molecule type" value="Genomic_DNA"/>
</dbReference>
<organism evidence="1 2">
    <name type="scientific">Catharanthus roseus</name>
    <name type="common">Madagascar periwinkle</name>
    <name type="synonym">Vinca rosea</name>
    <dbReference type="NCBI Taxonomy" id="4058"/>
    <lineage>
        <taxon>Eukaryota</taxon>
        <taxon>Viridiplantae</taxon>
        <taxon>Streptophyta</taxon>
        <taxon>Embryophyta</taxon>
        <taxon>Tracheophyta</taxon>
        <taxon>Spermatophyta</taxon>
        <taxon>Magnoliopsida</taxon>
        <taxon>eudicotyledons</taxon>
        <taxon>Gunneridae</taxon>
        <taxon>Pentapetalae</taxon>
        <taxon>asterids</taxon>
        <taxon>lamiids</taxon>
        <taxon>Gentianales</taxon>
        <taxon>Apocynaceae</taxon>
        <taxon>Rauvolfioideae</taxon>
        <taxon>Vinceae</taxon>
        <taxon>Catharanthinae</taxon>
        <taxon>Catharanthus</taxon>
    </lineage>
</organism>
<reference evidence="2" key="1">
    <citation type="journal article" date="2023" name="Nat. Plants">
        <title>Single-cell RNA sequencing provides a high-resolution roadmap for understanding the multicellular compartmentation of specialized metabolism.</title>
        <authorList>
            <person name="Sun S."/>
            <person name="Shen X."/>
            <person name="Li Y."/>
            <person name="Li Y."/>
            <person name="Wang S."/>
            <person name="Li R."/>
            <person name="Zhang H."/>
            <person name="Shen G."/>
            <person name="Guo B."/>
            <person name="Wei J."/>
            <person name="Xu J."/>
            <person name="St-Pierre B."/>
            <person name="Chen S."/>
            <person name="Sun C."/>
        </authorList>
    </citation>
    <scope>NUCLEOTIDE SEQUENCE [LARGE SCALE GENOMIC DNA]</scope>
</reference>
<evidence type="ECO:0000313" key="1">
    <source>
        <dbReference type="EMBL" id="KAI5684515.1"/>
    </source>
</evidence>
<comment type="caution">
    <text evidence="1">The sequence shown here is derived from an EMBL/GenBank/DDBJ whole genome shotgun (WGS) entry which is preliminary data.</text>
</comment>
<keyword evidence="2" id="KW-1185">Reference proteome</keyword>
<gene>
    <name evidence="1" type="ORF">M9H77_05743</name>
</gene>
<sequence>MRYRRSLSTLFLLSKSNNSHRFMAIQNMSSSSQNPNGAVNEDDEQLCSEHSEHSEQQPQTAEEILSISRPNGYLSGESRIERAWAHWKKLGQPKLLVAPMVDNSELPFRMLCRNYGAQAAYTPMLHSRIFTENEKYRSQEFTTCKEDRPLFVQFCANDPDILLEAARRVEPYCDYVDINLGCPQRIARRGNYGAFLMDNLHLVKSLVEKLASNLNVPVSCKIRIFPNLQDTINYAKMLEDAGCALLAVHGRTRDEKDGKKFRANWNAIKAVRDALRIPVLANGDVRHMDDVESCLRETGVEGVLSAETLLENPALFAGFRTAEWVSGSEDIYDNGKLDQADLLVEYLKLCEKYPVPWRMIRSHVHKMLGEWFRIRPDVRADLNAQSKLTFEFLYSLVDRLREAGVRIPLYAKETSMESISANVLAT</sequence>
<dbReference type="Proteomes" id="UP001060085">
    <property type="component" value="Linkage Group LG01"/>
</dbReference>
<accession>A0ACC0CHU7</accession>
<proteinExistence type="predicted"/>
<name>A0ACC0CHU7_CATRO</name>
<evidence type="ECO:0000313" key="2">
    <source>
        <dbReference type="Proteomes" id="UP001060085"/>
    </source>
</evidence>